<evidence type="ECO:0008006" key="3">
    <source>
        <dbReference type="Google" id="ProtNLM"/>
    </source>
</evidence>
<sequence length="266" mass="30411">MAQMFQILTQTNAAITIAYAQARYATCHPPHNTRDPPNGLPYGWNTDNPEECEQQNARAGAHGGNRYGLEVVDLCLIPDVGVLTNFKTPKFDKYKGVSAPKFTWLCIVDNLTRVGLNWYVSLERGHIKMWRVLVEAFLKQYKCNEDMAPDRSRLQNMVKKNKRASKNTPRGGVSWQLKSSTKREMVTMFIDTLPSMYYDRIVENVASNFTDVVVVGDKIELGIRRRKFAQTSNSLGFARKPVLEKKKVEPIFRQMKTNAPTYLTRI</sequence>
<dbReference type="Proteomes" id="UP000257109">
    <property type="component" value="Unassembled WGS sequence"/>
</dbReference>
<evidence type="ECO:0000313" key="1">
    <source>
        <dbReference type="EMBL" id="RDX85303.1"/>
    </source>
</evidence>
<protein>
    <recommendedName>
        <fullName evidence="3">Retrotransposon gag domain-containing protein</fullName>
    </recommendedName>
</protein>
<organism evidence="1 2">
    <name type="scientific">Mucuna pruriens</name>
    <name type="common">Velvet bean</name>
    <name type="synonym">Dolichos pruriens</name>
    <dbReference type="NCBI Taxonomy" id="157652"/>
    <lineage>
        <taxon>Eukaryota</taxon>
        <taxon>Viridiplantae</taxon>
        <taxon>Streptophyta</taxon>
        <taxon>Embryophyta</taxon>
        <taxon>Tracheophyta</taxon>
        <taxon>Spermatophyta</taxon>
        <taxon>Magnoliopsida</taxon>
        <taxon>eudicotyledons</taxon>
        <taxon>Gunneridae</taxon>
        <taxon>Pentapetalae</taxon>
        <taxon>rosids</taxon>
        <taxon>fabids</taxon>
        <taxon>Fabales</taxon>
        <taxon>Fabaceae</taxon>
        <taxon>Papilionoideae</taxon>
        <taxon>50 kb inversion clade</taxon>
        <taxon>NPAAA clade</taxon>
        <taxon>indigoferoid/millettioid clade</taxon>
        <taxon>Phaseoleae</taxon>
        <taxon>Mucuna</taxon>
    </lineage>
</organism>
<proteinExistence type="predicted"/>
<accession>A0A371G4P4</accession>
<keyword evidence="2" id="KW-1185">Reference proteome</keyword>
<reference evidence="1" key="1">
    <citation type="submission" date="2018-05" db="EMBL/GenBank/DDBJ databases">
        <title>Draft genome of Mucuna pruriens seed.</title>
        <authorList>
            <person name="Nnadi N.E."/>
            <person name="Vos R."/>
            <person name="Hasami M.H."/>
            <person name="Devisetty U.K."/>
            <person name="Aguiy J.C."/>
        </authorList>
    </citation>
    <scope>NUCLEOTIDE SEQUENCE [LARGE SCALE GENOMIC DNA]</scope>
    <source>
        <strain evidence="1">JCA_2017</strain>
    </source>
</reference>
<name>A0A371G4P4_MUCPR</name>
<feature type="non-terminal residue" evidence="1">
    <location>
        <position position="1"/>
    </location>
</feature>
<evidence type="ECO:0000313" key="2">
    <source>
        <dbReference type="Proteomes" id="UP000257109"/>
    </source>
</evidence>
<dbReference type="AlphaFoldDB" id="A0A371G4P4"/>
<gene>
    <name evidence="1" type="ORF">CR513_33523</name>
</gene>
<dbReference type="EMBL" id="QJKJ01006829">
    <property type="protein sequence ID" value="RDX85303.1"/>
    <property type="molecule type" value="Genomic_DNA"/>
</dbReference>
<dbReference type="OrthoDB" id="1750196at2759"/>
<comment type="caution">
    <text evidence="1">The sequence shown here is derived from an EMBL/GenBank/DDBJ whole genome shotgun (WGS) entry which is preliminary data.</text>
</comment>